<name>A0A9P7U7I7_9PEZI</name>
<feature type="compositionally biased region" description="Low complexity" evidence="1">
    <location>
        <begin position="12"/>
        <end position="21"/>
    </location>
</feature>
<comment type="caution">
    <text evidence="2">The sequence shown here is derived from an EMBL/GenBank/DDBJ whole genome shotgun (WGS) entry which is preliminary data.</text>
</comment>
<dbReference type="Proteomes" id="UP000699042">
    <property type="component" value="Unassembled WGS sequence"/>
</dbReference>
<accession>A0A9P7U7I7</accession>
<gene>
    <name evidence="2" type="ORF">JMJ77_002931</name>
</gene>
<keyword evidence="3" id="KW-1185">Reference proteome</keyword>
<dbReference type="AlphaFoldDB" id="A0A9P7U7I7"/>
<sequence>MGLRGSSRRRSPSPVRPAVGSHRVWPPTSDSDWVALLASIINDQPHQLSLIVLVLVLILTSE</sequence>
<evidence type="ECO:0000256" key="1">
    <source>
        <dbReference type="SAM" id="MobiDB-lite"/>
    </source>
</evidence>
<feature type="region of interest" description="Disordered" evidence="1">
    <location>
        <begin position="1"/>
        <end position="26"/>
    </location>
</feature>
<organism evidence="2 3">
    <name type="scientific">Colletotrichum scovillei</name>
    <dbReference type="NCBI Taxonomy" id="1209932"/>
    <lineage>
        <taxon>Eukaryota</taxon>
        <taxon>Fungi</taxon>
        <taxon>Dikarya</taxon>
        <taxon>Ascomycota</taxon>
        <taxon>Pezizomycotina</taxon>
        <taxon>Sordariomycetes</taxon>
        <taxon>Hypocreomycetidae</taxon>
        <taxon>Glomerellales</taxon>
        <taxon>Glomerellaceae</taxon>
        <taxon>Colletotrichum</taxon>
        <taxon>Colletotrichum acutatum species complex</taxon>
    </lineage>
</organism>
<proteinExistence type="predicted"/>
<reference evidence="2" key="1">
    <citation type="submission" date="2021-05" db="EMBL/GenBank/DDBJ databases">
        <title>Comparative genomics of three Colletotrichum scovillei strains and genetic complementation revealed genes involved fungal growth and virulence on chili pepper.</title>
        <authorList>
            <person name="Hsieh D.-K."/>
            <person name="Chuang S.-C."/>
            <person name="Chen C.-Y."/>
            <person name="Chao Y.-T."/>
            <person name="Lu M.-Y.J."/>
            <person name="Lee M.-H."/>
            <person name="Shih M.-C."/>
        </authorList>
    </citation>
    <scope>NUCLEOTIDE SEQUENCE</scope>
    <source>
        <strain evidence="2">Coll-153</strain>
    </source>
</reference>
<feature type="compositionally biased region" description="Basic residues" evidence="1">
    <location>
        <begin position="1"/>
        <end position="11"/>
    </location>
</feature>
<evidence type="ECO:0000313" key="2">
    <source>
        <dbReference type="EMBL" id="KAG7043225.1"/>
    </source>
</evidence>
<dbReference type="EMBL" id="JAESDN010000012">
    <property type="protein sequence ID" value="KAG7043225.1"/>
    <property type="molecule type" value="Genomic_DNA"/>
</dbReference>
<protein>
    <submittedName>
        <fullName evidence="2">Uncharacterized protein</fullName>
    </submittedName>
</protein>
<evidence type="ECO:0000313" key="3">
    <source>
        <dbReference type="Proteomes" id="UP000699042"/>
    </source>
</evidence>